<feature type="modified residue" description="4-aspartylphosphate" evidence="2">
    <location>
        <position position="55"/>
    </location>
</feature>
<accession>V6F5Z3</accession>
<dbReference type="EMBL" id="HG794546">
    <property type="protein sequence ID" value="CDL00940.1"/>
    <property type="molecule type" value="Genomic_DNA"/>
</dbReference>
<dbReference type="eggNOG" id="COG0745">
    <property type="taxonomic scope" value="Bacteria"/>
</dbReference>
<dbReference type="Proteomes" id="UP000018922">
    <property type="component" value="Chromosome I"/>
</dbReference>
<dbReference type="HOGENOM" id="CLU_000445_69_8_5"/>
<dbReference type="PROSITE" id="PS50110">
    <property type="entry name" value="RESPONSE_REGULATORY"/>
    <property type="match status" value="1"/>
</dbReference>
<dbReference type="InterPro" id="IPR001789">
    <property type="entry name" value="Sig_transdc_resp-reg_receiver"/>
</dbReference>
<dbReference type="AlphaFoldDB" id="V6F5Z3"/>
<dbReference type="SMART" id="SM00448">
    <property type="entry name" value="REC"/>
    <property type="match status" value="1"/>
</dbReference>
<organism evidence="4 5">
    <name type="scientific">Magnetospirillum gryphiswaldense (strain DSM 6361 / JCM 21280 / NBRC 15271 / MSR-1)</name>
    <dbReference type="NCBI Taxonomy" id="431944"/>
    <lineage>
        <taxon>Bacteria</taxon>
        <taxon>Pseudomonadati</taxon>
        <taxon>Pseudomonadota</taxon>
        <taxon>Alphaproteobacteria</taxon>
        <taxon>Rhodospirillales</taxon>
        <taxon>Rhodospirillaceae</taxon>
        <taxon>Magnetospirillum</taxon>
    </lineage>
</organism>
<evidence type="ECO:0000256" key="1">
    <source>
        <dbReference type="ARBA" id="ARBA00022553"/>
    </source>
</evidence>
<gene>
    <name evidence="4" type="ordered locus">MGMSRv2__3725</name>
</gene>
<protein>
    <submittedName>
        <fullName evidence="4">Response regulator receiver protein</fullName>
    </submittedName>
</protein>
<dbReference type="PANTHER" id="PTHR44591">
    <property type="entry name" value="STRESS RESPONSE REGULATOR PROTEIN 1"/>
    <property type="match status" value="1"/>
</dbReference>
<name>V6F5Z3_MAGGM</name>
<dbReference type="KEGG" id="mgy:MGMSRv2__3725"/>
<dbReference type="STRING" id="1430440.MGMSRv2__3725"/>
<dbReference type="SUPFAM" id="SSF52172">
    <property type="entry name" value="CheY-like"/>
    <property type="match status" value="1"/>
</dbReference>
<dbReference type="CDD" id="cd00156">
    <property type="entry name" value="REC"/>
    <property type="match status" value="1"/>
</dbReference>
<dbReference type="InterPro" id="IPR050595">
    <property type="entry name" value="Bact_response_regulator"/>
</dbReference>
<dbReference type="PANTHER" id="PTHR44591:SF3">
    <property type="entry name" value="RESPONSE REGULATORY DOMAIN-CONTAINING PROTEIN"/>
    <property type="match status" value="1"/>
</dbReference>
<dbReference type="InterPro" id="IPR011006">
    <property type="entry name" value="CheY-like_superfamily"/>
</dbReference>
<keyword evidence="1 2" id="KW-0597">Phosphoprotein</keyword>
<evidence type="ECO:0000313" key="5">
    <source>
        <dbReference type="Proteomes" id="UP000018922"/>
    </source>
</evidence>
<reference evidence="4 5" key="1">
    <citation type="journal article" date="2014" name="Genome Announc.">
        <title>Complete genome sequence of Magnetospirillum gryphiswaldense MSR-1.</title>
        <authorList>
            <person name="Wang X."/>
            <person name="Wang Q."/>
            <person name="Zhang W."/>
            <person name="Wang Y."/>
            <person name="Li L."/>
            <person name="Wen T."/>
            <person name="Zhang T."/>
            <person name="Zhang Y."/>
            <person name="Xu J."/>
            <person name="Hu J."/>
            <person name="Li S."/>
            <person name="Liu L."/>
            <person name="Liu J."/>
            <person name="Jiang W."/>
            <person name="Tian J."/>
            <person name="Li Y."/>
            <person name="Schuler D."/>
            <person name="Wang L."/>
            <person name="Li J."/>
        </authorList>
    </citation>
    <scope>NUCLEOTIDE SEQUENCE [LARGE SCALE GENOMIC DNA]</scope>
    <source>
        <strain evidence="5">DSM 6361 / JCM 21280 / NBRC 15271 / MSR-1</strain>
    </source>
</reference>
<evidence type="ECO:0000256" key="2">
    <source>
        <dbReference type="PROSITE-ProRule" id="PRU00169"/>
    </source>
</evidence>
<evidence type="ECO:0000313" key="4">
    <source>
        <dbReference type="EMBL" id="CDL00940.1"/>
    </source>
</evidence>
<sequence>MGAMKILVVDDDVLAGEMTAAVLEDAGYGIVLAENAIEAMEKLNDEAGIALIVSDMNMPMVSGIDLFRDLREQGVDIPFILLTGDAPGPLKAAEPRLDDCLTKDFTLETSLIQSINAVMARRA</sequence>
<proteinExistence type="predicted"/>
<keyword evidence="5" id="KW-1185">Reference proteome</keyword>
<feature type="domain" description="Response regulatory" evidence="3">
    <location>
        <begin position="5"/>
        <end position="118"/>
    </location>
</feature>
<evidence type="ECO:0000259" key="3">
    <source>
        <dbReference type="PROSITE" id="PS50110"/>
    </source>
</evidence>
<dbReference type="GO" id="GO:0000160">
    <property type="term" value="P:phosphorelay signal transduction system"/>
    <property type="evidence" value="ECO:0007669"/>
    <property type="project" value="InterPro"/>
</dbReference>
<dbReference type="Gene3D" id="3.40.50.2300">
    <property type="match status" value="1"/>
</dbReference>
<dbReference type="Pfam" id="PF00072">
    <property type="entry name" value="Response_reg"/>
    <property type="match status" value="1"/>
</dbReference>